<dbReference type="AlphaFoldDB" id="A0A7C5EQB8"/>
<dbReference type="SUPFAM" id="SSF56954">
    <property type="entry name" value="Outer membrane efflux proteins (OEP)"/>
    <property type="match status" value="1"/>
</dbReference>
<keyword evidence="2" id="KW-0175">Coiled coil</keyword>
<sequence>MTISWPKPSCYGRWEVSTNFCLRRIPVVLRKPLVRVGLVLLVLAVIGAGVGYWYYLSIFVSTDDAYVSGHVGLVAAQVPGRVAQVLVDNNEFVQKGQTLVILESQDYKVAVAQAEATLNRLRQELASQYVKVSKARAKVAEAQAHLKQALTDQSRYRNLYERKTVPRQTLDQVNTRFKVAQAELDQARQEERQALAAIGGSTAIPLEEQPAIKEAKARLEQALLNLGYTKVTAHFDGYVTRRNVKVGNWVNPGQPLMALVPLAWQELWIEANYKETQLTNVFIGQPAWVTVDAYPGVKFKGRVNSIMAGTGAAFALLPPENATGNWVKVVQRVPVKIVLEPPFPEDKPLRLGMSSIVTIDTRERTGPRLLSRKP</sequence>
<accession>A0A7C5EQB8</accession>
<organism evidence="6">
    <name type="scientific">Desulfobacca acetoxidans</name>
    <dbReference type="NCBI Taxonomy" id="60893"/>
    <lineage>
        <taxon>Bacteria</taxon>
        <taxon>Pseudomonadati</taxon>
        <taxon>Thermodesulfobacteriota</taxon>
        <taxon>Desulfobaccia</taxon>
        <taxon>Desulfobaccales</taxon>
        <taxon>Desulfobaccaceae</taxon>
        <taxon>Desulfobacca</taxon>
    </lineage>
</organism>
<feature type="coiled-coil region" evidence="2">
    <location>
        <begin position="104"/>
        <end position="197"/>
    </location>
</feature>
<comment type="subcellular location">
    <subcellularLocation>
        <location evidence="1">Cell envelope</location>
    </subcellularLocation>
</comment>
<feature type="domain" description="Multidrug export protein EmrA/FarA alpha-helical hairpin" evidence="4">
    <location>
        <begin position="106"/>
        <end position="226"/>
    </location>
</feature>
<dbReference type="Pfam" id="PF25954">
    <property type="entry name" value="Beta-barrel_RND_2"/>
    <property type="match status" value="1"/>
</dbReference>
<dbReference type="InterPro" id="IPR050739">
    <property type="entry name" value="MFP"/>
</dbReference>
<dbReference type="Gene3D" id="1.10.287.470">
    <property type="entry name" value="Helix hairpin bin"/>
    <property type="match status" value="2"/>
</dbReference>
<dbReference type="Gene3D" id="2.40.30.170">
    <property type="match status" value="1"/>
</dbReference>
<reference evidence="6" key="1">
    <citation type="journal article" date="2020" name="mSystems">
        <title>Genome- and Community-Level Interaction Insights into Carbon Utilization and Element Cycling Functions of Hydrothermarchaeota in Hydrothermal Sediment.</title>
        <authorList>
            <person name="Zhou Z."/>
            <person name="Liu Y."/>
            <person name="Xu W."/>
            <person name="Pan J."/>
            <person name="Luo Z.H."/>
            <person name="Li M."/>
        </authorList>
    </citation>
    <scope>NUCLEOTIDE SEQUENCE [LARGE SCALE GENOMIC DNA]</scope>
    <source>
        <strain evidence="6">SpSt-853</strain>
    </source>
</reference>
<dbReference type="Pfam" id="PF25885">
    <property type="entry name" value="HH_EMRA"/>
    <property type="match status" value="1"/>
</dbReference>
<evidence type="ECO:0000313" key="6">
    <source>
        <dbReference type="EMBL" id="HGZ11283.1"/>
    </source>
</evidence>
<feature type="domain" description="CusB-like beta-barrel" evidence="5">
    <location>
        <begin position="267"/>
        <end position="309"/>
    </location>
</feature>
<dbReference type="PANTHER" id="PTHR30386">
    <property type="entry name" value="MEMBRANE FUSION SUBUNIT OF EMRAB-TOLC MULTIDRUG EFFLUX PUMP"/>
    <property type="match status" value="1"/>
</dbReference>
<protein>
    <submittedName>
        <fullName evidence="6">HlyD family secretion protein</fullName>
    </submittedName>
</protein>
<dbReference type="GO" id="GO:0055085">
    <property type="term" value="P:transmembrane transport"/>
    <property type="evidence" value="ECO:0007669"/>
    <property type="project" value="InterPro"/>
</dbReference>
<dbReference type="InterPro" id="IPR058792">
    <property type="entry name" value="Beta-barrel_RND_2"/>
</dbReference>
<evidence type="ECO:0000256" key="3">
    <source>
        <dbReference type="SAM" id="Phobius"/>
    </source>
</evidence>
<dbReference type="InterPro" id="IPR058633">
    <property type="entry name" value="EmrA/FarA_HH"/>
</dbReference>
<dbReference type="Gene3D" id="2.40.50.100">
    <property type="match status" value="1"/>
</dbReference>
<proteinExistence type="predicted"/>
<comment type="caution">
    <text evidence="6">The sequence shown here is derived from an EMBL/GenBank/DDBJ whole genome shotgun (WGS) entry which is preliminary data.</text>
</comment>
<dbReference type="SUPFAM" id="SSF51230">
    <property type="entry name" value="Single hybrid motif"/>
    <property type="match status" value="1"/>
</dbReference>
<keyword evidence="3" id="KW-1133">Transmembrane helix</keyword>
<evidence type="ECO:0000259" key="4">
    <source>
        <dbReference type="Pfam" id="PF25885"/>
    </source>
</evidence>
<name>A0A7C5EQB8_9BACT</name>
<gene>
    <name evidence="6" type="ORF">ENW48_03575</name>
</gene>
<keyword evidence="3" id="KW-0812">Transmembrane</keyword>
<feature type="transmembrane region" description="Helical" evidence="3">
    <location>
        <begin position="33"/>
        <end position="55"/>
    </location>
</feature>
<dbReference type="PANTHER" id="PTHR30386:SF19">
    <property type="entry name" value="MULTIDRUG EXPORT PROTEIN EMRA-RELATED"/>
    <property type="match status" value="1"/>
</dbReference>
<dbReference type="GO" id="GO:0030313">
    <property type="term" value="C:cell envelope"/>
    <property type="evidence" value="ECO:0007669"/>
    <property type="project" value="UniProtKB-SubCell"/>
</dbReference>
<dbReference type="SUPFAM" id="SSF111369">
    <property type="entry name" value="HlyD-like secretion proteins"/>
    <property type="match status" value="1"/>
</dbReference>
<evidence type="ECO:0000256" key="1">
    <source>
        <dbReference type="ARBA" id="ARBA00004196"/>
    </source>
</evidence>
<keyword evidence="3" id="KW-0472">Membrane</keyword>
<evidence type="ECO:0000256" key="2">
    <source>
        <dbReference type="SAM" id="Coils"/>
    </source>
</evidence>
<dbReference type="InterPro" id="IPR011053">
    <property type="entry name" value="Single_hybrid_motif"/>
</dbReference>
<dbReference type="EMBL" id="DTKJ01000022">
    <property type="protein sequence ID" value="HGZ11283.1"/>
    <property type="molecule type" value="Genomic_DNA"/>
</dbReference>
<evidence type="ECO:0000259" key="5">
    <source>
        <dbReference type="Pfam" id="PF25954"/>
    </source>
</evidence>